<feature type="transmembrane region" description="Helical" evidence="2">
    <location>
        <begin position="113"/>
        <end position="132"/>
    </location>
</feature>
<keyword evidence="2" id="KW-1133">Transmembrane helix</keyword>
<keyword evidence="2" id="KW-0812">Transmembrane</keyword>
<keyword evidence="3" id="KW-1185">Reference proteome</keyword>
<protein>
    <submittedName>
        <fullName evidence="4">Uncharacterized protein</fullName>
    </submittedName>
</protein>
<dbReference type="WBParaSite" id="Gr19_v10_g1930.t1">
    <property type="protein sequence ID" value="Gr19_v10_g1930.t1"/>
    <property type="gene ID" value="Gr19_v10_g1930"/>
</dbReference>
<feature type="region of interest" description="Disordered" evidence="1">
    <location>
        <begin position="48"/>
        <end position="82"/>
    </location>
</feature>
<reference evidence="4" key="1">
    <citation type="submission" date="2022-11" db="UniProtKB">
        <authorList>
            <consortium name="WormBaseParasite"/>
        </authorList>
    </citation>
    <scope>IDENTIFICATION</scope>
</reference>
<dbReference type="AlphaFoldDB" id="A0A914HMG2"/>
<accession>A0A914HMG2</accession>
<sequence length="173" mass="19705">MFISQTTAKNECQKDPIKTGQELLDSAPTLFNGIKSESFGDRLNVAHSRDEADHRSNGGNALRQHQRENALRQHQRRRRKRMRSFEVMMSDAIRRTSTPAAEFQPTRYGTKGCIVLFVITVCTVGAAIFIGLRLSGTDNNHTSIIAILAILIFAFLFEFVMLMWYCVMEHDDH</sequence>
<name>A0A914HMG2_GLORO</name>
<dbReference type="Proteomes" id="UP000887572">
    <property type="component" value="Unplaced"/>
</dbReference>
<evidence type="ECO:0000313" key="4">
    <source>
        <dbReference type="WBParaSite" id="Gr19_v10_g1930.t1"/>
    </source>
</evidence>
<evidence type="ECO:0000256" key="2">
    <source>
        <dbReference type="SAM" id="Phobius"/>
    </source>
</evidence>
<keyword evidence="2" id="KW-0472">Membrane</keyword>
<feature type="compositionally biased region" description="Basic residues" evidence="1">
    <location>
        <begin position="73"/>
        <end position="82"/>
    </location>
</feature>
<organism evidence="3 4">
    <name type="scientific">Globodera rostochiensis</name>
    <name type="common">Golden nematode worm</name>
    <name type="synonym">Heterodera rostochiensis</name>
    <dbReference type="NCBI Taxonomy" id="31243"/>
    <lineage>
        <taxon>Eukaryota</taxon>
        <taxon>Metazoa</taxon>
        <taxon>Ecdysozoa</taxon>
        <taxon>Nematoda</taxon>
        <taxon>Chromadorea</taxon>
        <taxon>Rhabditida</taxon>
        <taxon>Tylenchina</taxon>
        <taxon>Tylenchomorpha</taxon>
        <taxon>Tylenchoidea</taxon>
        <taxon>Heteroderidae</taxon>
        <taxon>Heteroderinae</taxon>
        <taxon>Globodera</taxon>
    </lineage>
</organism>
<evidence type="ECO:0000256" key="1">
    <source>
        <dbReference type="SAM" id="MobiDB-lite"/>
    </source>
</evidence>
<feature type="transmembrane region" description="Helical" evidence="2">
    <location>
        <begin position="144"/>
        <end position="167"/>
    </location>
</feature>
<evidence type="ECO:0000313" key="3">
    <source>
        <dbReference type="Proteomes" id="UP000887572"/>
    </source>
</evidence>
<proteinExistence type="predicted"/>